<evidence type="ECO:0000313" key="2">
    <source>
        <dbReference type="Proteomes" id="UP000759131"/>
    </source>
</evidence>
<protein>
    <submittedName>
        <fullName evidence="1">Uncharacterized protein</fullName>
    </submittedName>
</protein>
<feature type="non-terminal residue" evidence="1">
    <location>
        <position position="1"/>
    </location>
</feature>
<proteinExistence type="predicted"/>
<gene>
    <name evidence="1" type="ORF">OSB1V03_LOCUS11817</name>
</gene>
<dbReference type="EMBL" id="OC863993">
    <property type="protein sequence ID" value="CAD7631408.1"/>
    <property type="molecule type" value="Genomic_DNA"/>
</dbReference>
<dbReference type="OrthoDB" id="6527902at2759"/>
<dbReference type="AlphaFoldDB" id="A0A7R9KXT1"/>
<name>A0A7R9KXT1_9ACAR</name>
<accession>A0A7R9KXT1</accession>
<evidence type="ECO:0000313" key="1">
    <source>
        <dbReference type="EMBL" id="CAD7631408.1"/>
    </source>
</evidence>
<organism evidence="1">
    <name type="scientific">Medioppia subpectinata</name>
    <dbReference type="NCBI Taxonomy" id="1979941"/>
    <lineage>
        <taxon>Eukaryota</taxon>
        <taxon>Metazoa</taxon>
        <taxon>Ecdysozoa</taxon>
        <taxon>Arthropoda</taxon>
        <taxon>Chelicerata</taxon>
        <taxon>Arachnida</taxon>
        <taxon>Acari</taxon>
        <taxon>Acariformes</taxon>
        <taxon>Sarcoptiformes</taxon>
        <taxon>Oribatida</taxon>
        <taxon>Brachypylina</taxon>
        <taxon>Oppioidea</taxon>
        <taxon>Oppiidae</taxon>
        <taxon>Medioppia</taxon>
    </lineage>
</organism>
<reference evidence="1" key="1">
    <citation type="submission" date="2020-11" db="EMBL/GenBank/DDBJ databases">
        <authorList>
            <person name="Tran Van P."/>
        </authorList>
    </citation>
    <scope>NUCLEOTIDE SEQUENCE</scope>
</reference>
<sequence length="189" mass="19253">SAQKACAALGGECEGVNKTPCCATGGHGLMCRATKEIRDRSGHFLAYGGVCERACQGLWQTCFSTDACCTELGLKCQIGSNGGTNWGQSSGQNTCAALGATCGGVAKKPCCVTGGHGLVCNANNIIYNSSGQFVAYSGVCQRACQPLWGTCFPSGAGYPSASECCTELGLKCQLNSNAGTNFGQCVPSN</sequence>
<keyword evidence="2" id="KW-1185">Reference proteome</keyword>
<dbReference type="EMBL" id="CAJPIZ010009418">
    <property type="protein sequence ID" value="CAG2111838.1"/>
    <property type="molecule type" value="Genomic_DNA"/>
</dbReference>
<dbReference type="Proteomes" id="UP000759131">
    <property type="component" value="Unassembled WGS sequence"/>
</dbReference>